<dbReference type="KEGG" id="ache:ACHE_80734A"/>
<keyword evidence="3" id="KW-1185">Reference proteome</keyword>
<dbReference type="Proteomes" id="UP000637239">
    <property type="component" value="Chromosome 8"/>
</dbReference>
<dbReference type="GeneID" id="66987183"/>
<dbReference type="RefSeq" id="XP_043141347.1">
    <property type="nucleotide sequence ID" value="XM_043284137.1"/>
</dbReference>
<feature type="region of interest" description="Disordered" evidence="1">
    <location>
        <begin position="1"/>
        <end position="25"/>
    </location>
</feature>
<evidence type="ECO:0000313" key="3">
    <source>
        <dbReference type="Proteomes" id="UP000637239"/>
    </source>
</evidence>
<gene>
    <name evidence="2" type="ORF">ACHE_80734A</name>
</gene>
<reference evidence="2" key="2">
    <citation type="submission" date="2021-02" db="EMBL/GenBank/DDBJ databases">
        <title>Aspergillus chevalieri M1 genome sequence.</title>
        <authorList>
            <person name="Kadooka C."/>
            <person name="Mori K."/>
            <person name="Futagami T."/>
        </authorList>
    </citation>
    <scope>NUCLEOTIDE SEQUENCE</scope>
    <source>
        <strain evidence="2">M1</strain>
    </source>
</reference>
<evidence type="ECO:0000256" key="1">
    <source>
        <dbReference type="SAM" id="MobiDB-lite"/>
    </source>
</evidence>
<name>A0A7R7VXY8_ASPCH</name>
<proteinExistence type="predicted"/>
<evidence type="ECO:0000313" key="2">
    <source>
        <dbReference type="EMBL" id="BCR92834.1"/>
    </source>
</evidence>
<organism evidence="2 3">
    <name type="scientific">Aspergillus chevalieri</name>
    <name type="common">Eurotium chevalieri</name>
    <dbReference type="NCBI Taxonomy" id="182096"/>
    <lineage>
        <taxon>Eukaryota</taxon>
        <taxon>Fungi</taxon>
        <taxon>Dikarya</taxon>
        <taxon>Ascomycota</taxon>
        <taxon>Pezizomycotina</taxon>
        <taxon>Eurotiomycetes</taxon>
        <taxon>Eurotiomycetidae</taxon>
        <taxon>Eurotiales</taxon>
        <taxon>Aspergillaceae</taxon>
        <taxon>Aspergillus</taxon>
        <taxon>Aspergillus subgen. Aspergillus</taxon>
    </lineage>
</organism>
<dbReference type="AlphaFoldDB" id="A0A7R7VXY8"/>
<protein>
    <submittedName>
        <fullName evidence="2">Uncharacterized protein</fullName>
    </submittedName>
</protein>
<feature type="compositionally biased region" description="Acidic residues" evidence="1">
    <location>
        <begin position="1"/>
        <end position="12"/>
    </location>
</feature>
<accession>A0A7R7VXY8</accession>
<sequence>MDDEGSADEDDNLPSIDDRDIDTEEEASARALYDAKEKYRELIGRRVLDEARRRYPEGIQRQPREVETSDLEAALEHAMRAADYPVDIILNIRINKKPYVKKSLPNSQRRSFNMEDV</sequence>
<dbReference type="EMBL" id="AP024423">
    <property type="protein sequence ID" value="BCR92834.1"/>
    <property type="molecule type" value="Genomic_DNA"/>
</dbReference>
<reference evidence="2" key="1">
    <citation type="submission" date="2021-01" db="EMBL/GenBank/DDBJ databases">
        <authorList>
            <consortium name="Aspergillus chevalieri M1 genome sequencing consortium"/>
            <person name="Kazuki M."/>
            <person name="Futagami T."/>
        </authorList>
    </citation>
    <scope>NUCLEOTIDE SEQUENCE</scope>
    <source>
        <strain evidence="2">M1</strain>
    </source>
</reference>